<dbReference type="VEuPathDB" id="FungiDB:FFUJ_06856"/>
<feature type="compositionally biased region" description="Basic and acidic residues" evidence="3">
    <location>
        <begin position="957"/>
        <end position="981"/>
    </location>
</feature>
<dbReference type="STRING" id="1279085.S0E6D5"/>
<dbReference type="PROSITE" id="PS50088">
    <property type="entry name" value="ANK_REPEAT"/>
    <property type="match status" value="4"/>
</dbReference>
<dbReference type="AlphaFoldDB" id="S0E6D5"/>
<dbReference type="InterPro" id="IPR031352">
    <property type="entry name" value="SesA"/>
</dbReference>
<evidence type="ECO:0000256" key="1">
    <source>
        <dbReference type="ARBA" id="ARBA00022737"/>
    </source>
</evidence>
<sequence>MSGIEVVGLVSGILTILETIGKLSDALKNAKDLPPAFREVADKLPIVRDILQAVEKHLSTSADQGADEAIKAVLKHCREKAEKLEKLFKAVEPSEDSSSFKRYALMVRSLGKGNRVEVLSKGMMEDVKLLVQNHAAQAATEAQVAKLSEAIRVMSSMEFSLPEEEAISQTHYGSGDNVAGNKYAGNHNENSGSGTAYFAPVTQHVHSRPPRKLSLSEHLIRSLSFKEMNTRPIEIKIEAAGTCRWIFQHKVYKTWESCDRSLLWIKGKPGSGKSTLLRYVLDNTIASKSRKEMPLVLSFFFNGRGTELQKTPDGLYRSLLCQLQSKIPEALEAMEITIKQRYTPLATSDEPWEWKTSELRHYTQIAFWRTLEIHPIILFVDALDECGQKSAEELADEFNSLLHRPLSDRLKYFRICFTCRHYPILNLNCTLRICIDTENAKDISLFVENKLSSFQEQTGSKIADYISKHAEGVFLWASLVVTRVMSLYQEQIGILKIESEVRQIPQTLEKLYSEIIDRIEQDSIDLIECICFAARPLTLLELYSAVSLAHQEFKSLLEFENEEEFRIHAAAMEWRITKLGRGLVEYKPTEGIVQFIHQSVKDFFVDKGLPSLHKSTDTEQTAISAHYRLTQICVRYLEMLHDHLTANEDQWRKPKWDSKFPFLSYAKRLWIFHANHIPDNLQESFRWPSDASLGRLGRTTLKFENWVQYMTYNPIQTRIIHIISRNGWIGALKGILTRADEDGVKVDLEVQDYWGDTPLAIAASSGHVAVVKSLLDNGAKQHQKNLYGQTPLHYAVQHGDIGLIELFLETGAWRDRDVLDMYGYTPLSYAVENGNIAAIELLLKIGSRVDNNYIVEGMCRSRSIYSGKWLAYSGRVLYSSINVLVNLTALLGLVGATIVWLGIGKWACVEAVVYPGVARTVWRSRTRKPTESWRTPLSHAADLGNQAAVRLLLEYNARPEDKDKDGETPLSRAEKNDRKEVMQILRDSMGQG</sequence>
<evidence type="ECO:0000259" key="4">
    <source>
        <dbReference type="Pfam" id="PF17107"/>
    </source>
</evidence>
<feature type="repeat" description="ANK" evidence="2">
    <location>
        <begin position="932"/>
        <end position="964"/>
    </location>
</feature>
<evidence type="ECO:0000256" key="2">
    <source>
        <dbReference type="PROSITE-ProRule" id="PRU00023"/>
    </source>
</evidence>
<feature type="repeat" description="ANK" evidence="2">
    <location>
        <begin position="787"/>
        <end position="812"/>
    </location>
</feature>
<dbReference type="PROSITE" id="PS50297">
    <property type="entry name" value="ANK_REP_REGION"/>
    <property type="match status" value="3"/>
</dbReference>
<evidence type="ECO:0000313" key="7">
    <source>
        <dbReference type="Proteomes" id="UP000016800"/>
    </source>
</evidence>
<dbReference type="GeneID" id="35400333"/>
<name>S0E6D5_GIBF5</name>
<dbReference type="EMBL" id="HF679027">
    <property type="protein sequence ID" value="CCT68093.1"/>
    <property type="molecule type" value="Genomic_DNA"/>
</dbReference>
<dbReference type="Gene3D" id="1.25.40.20">
    <property type="entry name" value="Ankyrin repeat-containing domain"/>
    <property type="match status" value="3"/>
</dbReference>
<feature type="repeat" description="ANK" evidence="2">
    <location>
        <begin position="822"/>
        <end position="850"/>
    </location>
</feature>
<dbReference type="Gene3D" id="3.40.50.300">
    <property type="entry name" value="P-loop containing nucleotide triphosphate hydrolases"/>
    <property type="match status" value="1"/>
</dbReference>
<evidence type="ECO:0000256" key="3">
    <source>
        <dbReference type="SAM" id="MobiDB-lite"/>
    </source>
</evidence>
<keyword evidence="1" id="KW-0677">Repeat</keyword>
<reference evidence="7" key="1">
    <citation type="journal article" date="2013" name="PLoS Pathog.">
        <title>Deciphering the cryptic genome: genome-wide analyses of the rice pathogen Fusarium fujikuroi reveal complex regulation of secondary metabolism and novel metabolites.</title>
        <authorList>
            <person name="Wiemann P."/>
            <person name="Sieber C.M."/>
            <person name="von Bargen K.W."/>
            <person name="Studt L."/>
            <person name="Niehaus E.M."/>
            <person name="Espino J.J."/>
            <person name="Huss K."/>
            <person name="Michielse C.B."/>
            <person name="Albermann S."/>
            <person name="Wagner D."/>
            <person name="Bergner S.V."/>
            <person name="Connolly L.R."/>
            <person name="Fischer A."/>
            <person name="Reuter G."/>
            <person name="Kleigrewe K."/>
            <person name="Bald T."/>
            <person name="Wingfield B.D."/>
            <person name="Ophir R."/>
            <person name="Freeman S."/>
            <person name="Hippler M."/>
            <person name="Smith K.M."/>
            <person name="Brown D.W."/>
            <person name="Proctor R.H."/>
            <person name="Munsterkotter M."/>
            <person name="Freitag M."/>
            <person name="Humpf H.U."/>
            <person name="Guldener U."/>
            <person name="Tudzynski B."/>
        </authorList>
    </citation>
    <scope>NUCLEOTIDE SEQUENCE [LARGE SCALE GENOMIC DNA]</scope>
    <source>
        <strain evidence="7">CBS 195.34 / IMI 58289 / NRRL A-6831</strain>
    </source>
</reference>
<dbReference type="InterPro" id="IPR056884">
    <property type="entry name" value="NPHP3-like_N"/>
</dbReference>
<dbReference type="SUPFAM" id="SSF52540">
    <property type="entry name" value="P-loop containing nucleoside triphosphate hydrolases"/>
    <property type="match status" value="1"/>
</dbReference>
<dbReference type="InterPro" id="IPR027417">
    <property type="entry name" value="P-loop_NTPase"/>
</dbReference>
<feature type="domain" description="Nephrocystin 3-like N-terminal" evidence="5">
    <location>
        <begin position="241"/>
        <end position="420"/>
    </location>
</feature>
<feature type="domain" description="NACHT-NTPase and P-loop NTPases N-terminal" evidence="4">
    <location>
        <begin position="10"/>
        <end position="130"/>
    </location>
</feature>
<dbReference type="Pfam" id="PF24883">
    <property type="entry name" value="NPHP3_N"/>
    <property type="match status" value="1"/>
</dbReference>
<evidence type="ECO:0000259" key="5">
    <source>
        <dbReference type="Pfam" id="PF24883"/>
    </source>
</evidence>
<protein>
    <submittedName>
        <fullName evidence="6">Related to ankyrin 3</fullName>
    </submittedName>
</protein>
<proteinExistence type="predicted"/>
<dbReference type="PANTHER" id="PTHR10039:SF5">
    <property type="entry name" value="NACHT DOMAIN-CONTAINING PROTEIN"/>
    <property type="match status" value="1"/>
</dbReference>
<keyword evidence="7" id="KW-1185">Reference proteome</keyword>
<dbReference type="PANTHER" id="PTHR10039">
    <property type="entry name" value="AMELOGENIN"/>
    <property type="match status" value="1"/>
</dbReference>
<dbReference type="SMART" id="SM00248">
    <property type="entry name" value="ANK"/>
    <property type="match status" value="4"/>
</dbReference>
<dbReference type="Pfam" id="PF12796">
    <property type="entry name" value="Ank_2"/>
    <property type="match status" value="2"/>
</dbReference>
<dbReference type="InterPro" id="IPR002110">
    <property type="entry name" value="Ankyrin_rpt"/>
</dbReference>
<dbReference type="Proteomes" id="UP000016800">
    <property type="component" value="Chromosome V"/>
</dbReference>
<feature type="region of interest" description="Disordered" evidence="3">
    <location>
        <begin position="956"/>
        <end position="992"/>
    </location>
</feature>
<dbReference type="SUPFAM" id="SSF48403">
    <property type="entry name" value="Ankyrin repeat"/>
    <property type="match status" value="1"/>
</dbReference>
<dbReference type="InterPro" id="IPR036770">
    <property type="entry name" value="Ankyrin_rpt-contain_sf"/>
</dbReference>
<evidence type="ECO:0000313" key="6">
    <source>
        <dbReference type="EMBL" id="CCT68093.1"/>
    </source>
</evidence>
<dbReference type="HOGENOM" id="CLU_000288_34_14_1"/>
<accession>S0E6D5</accession>
<feature type="repeat" description="ANK" evidence="2">
    <location>
        <begin position="754"/>
        <end position="786"/>
    </location>
</feature>
<dbReference type="RefSeq" id="XP_023430173.1">
    <property type="nucleotide sequence ID" value="XM_023577044.1"/>
</dbReference>
<keyword evidence="2" id="KW-0040">ANK repeat</keyword>
<gene>
    <name evidence="6" type="ORF">FFUJ_06856</name>
</gene>
<dbReference type="Pfam" id="PF17107">
    <property type="entry name" value="SesA"/>
    <property type="match status" value="1"/>
</dbReference>
<organism evidence="6 7">
    <name type="scientific">Gibberella fujikuroi (strain CBS 195.34 / IMI 58289 / NRRL A-6831)</name>
    <name type="common">Bakanae and foot rot disease fungus</name>
    <name type="synonym">Fusarium fujikuroi</name>
    <dbReference type="NCBI Taxonomy" id="1279085"/>
    <lineage>
        <taxon>Eukaryota</taxon>
        <taxon>Fungi</taxon>
        <taxon>Dikarya</taxon>
        <taxon>Ascomycota</taxon>
        <taxon>Pezizomycotina</taxon>
        <taxon>Sordariomycetes</taxon>
        <taxon>Hypocreomycetidae</taxon>
        <taxon>Hypocreales</taxon>
        <taxon>Nectriaceae</taxon>
        <taxon>Fusarium</taxon>
        <taxon>Fusarium fujikuroi species complex</taxon>
    </lineage>
</organism>